<evidence type="ECO:0000313" key="2">
    <source>
        <dbReference type="Proteomes" id="UP001465153"/>
    </source>
</evidence>
<dbReference type="RefSeq" id="WP_233086366.1">
    <property type="nucleotide sequence ID" value="NZ_BAABWN010000001.1"/>
</dbReference>
<dbReference type="Proteomes" id="UP001465153">
    <property type="component" value="Unassembled WGS sequence"/>
</dbReference>
<dbReference type="EMBL" id="BAABWN010000001">
    <property type="protein sequence ID" value="GAA6166608.1"/>
    <property type="molecule type" value="Genomic_DNA"/>
</dbReference>
<accession>A0ABQ0A4N0</accession>
<keyword evidence="2" id="KW-1185">Reference proteome</keyword>
<evidence type="ECO:0000313" key="1">
    <source>
        <dbReference type="EMBL" id="GAA6166608.1"/>
    </source>
</evidence>
<sequence>MIEKYLKLGVRFRWNKPRNVDGPRDGSIVDGVRNTSPLTYIGLGEVVDPVLMSTHVNTLGLRMNVPVQHKWLDYTPGKTARVPIGPYDVFTGFMSGCIIARWYDRGVNYVGHVGTVESDPAANRLVKRTFAFAMPRGTTGFNPALAWTYNELSQISQQFQTPKIPNICGLVTTQGDFYSVVMFSDGANEWYCGGAKRVPPITHDTLKLQMLRVD</sequence>
<organism evidence="1 2">
    <name type="scientific">Sessilibacter corallicola</name>
    <dbReference type="NCBI Taxonomy" id="2904075"/>
    <lineage>
        <taxon>Bacteria</taxon>
        <taxon>Pseudomonadati</taxon>
        <taxon>Pseudomonadota</taxon>
        <taxon>Gammaproteobacteria</taxon>
        <taxon>Cellvibrionales</taxon>
        <taxon>Cellvibrionaceae</taxon>
        <taxon>Sessilibacter</taxon>
    </lineage>
</organism>
<proteinExistence type="predicted"/>
<name>A0ABQ0A4N0_9GAMM</name>
<reference evidence="1 2" key="1">
    <citation type="submission" date="2024-04" db="EMBL/GenBank/DDBJ databases">
        <title>Draft genome sequence of Sessilibacter corallicola NBRC 116591.</title>
        <authorList>
            <person name="Miyakawa T."/>
            <person name="Kusuya Y."/>
            <person name="Miura T."/>
        </authorList>
    </citation>
    <scope>NUCLEOTIDE SEQUENCE [LARGE SCALE GENOMIC DNA]</scope>
    <source>
        <strain evidence="1 2">KU-00831-HH</strain>
    </source>
</reference>
<protein>
    <submittedName>
        <fullName evidence="1">Uncharacterized protein</fullName>
    </submittedName>
</protein>
<gene>
    <name evidence="1" type="ORF">NBRC116591_04180</name>
</gene>
<comment type="caution">
    <text evidence="1">The sequence shown here is derived from an EMBL/GenBank/DDBJ whole genome shotgun (WGS) entry which is preliminary data.</text>
</comment>